<evidence type="ECO:0000256" key="1">
    <source>
        <dbReference type="ARBA" id="ARBA00002434"/>
    </source>
</evidence>
<dbReference type="AlphaFoldDB" id="A0A0B5AMU9"/>
<evidence type="ECO:0000256" key="6">
    <source>
        <dbReference type="ARBA" id="ARBA00022679"/>
    </source>
</evidence>
<evidence type="ECO:0000313" key="14">
    <source>
        <dbReference type="Proteomes" id="UP000031449"/>
    </source>
</evidence>
<evidence type="ECO:0000256" key="10">
    <source>
        <dbReference type="ARBA" id="ARBA00030956"/>
    </source>
</evidence>
<sequence length="143" mass="15765">MSEIFKKENIYLNESASSKTEAIEKAGNVLAEKGYVDADYVTSMLEREQISTTYIGNKIAIPHGTEDSKKLVKQSGISVLQLPEGVMFDDNQVNIVVGIAGKDGEHLEILSKIAITCSEEENVERLINAKSEEEIIAIFEEAE</sequence>
<dbReference type="CDD" id="cd00211">
    <property type="entry name" value="PTS_IIA_fru"/>
    <property type="match status" value="1"/>
</dbReference>
<keyword evidence="5" id="KW-0762">Sugar transport</keyword>
<keyword evidence="8" id="KW-0418">Kinase</keyword>
<evidence type="ECO:0000256" key="4">
    <source>
        <dbReference type="ARBA" id="ARBA00022553"/>
    </source>
</evidence>
<organism evidence="13 14">
    <name type="scientific">Jeotgalibacillus malaysiensis</name>
    <dbReference type="NCBI Taxonomy" id="1508404"/>
    <lineage>
        <taxon>Bacteria</taxon>
        <taxon>Bacillati</taxon>
        <taxon>Bacillota</taxon>
        <taxon>Bacilli</taxon>
        <taxon>Bacillales</taxon>
        <taxon>Caryophanaceae</taxon>
        <taxon>Jeotgalibacillus</taxon>
    </lineage>
</organism>
<evidence type="ECO:0000256" key="8">
    <source>
        <dbReference type="ARBA" id="ARBA00022777"/>
    </source>
</evidence>
<dbReference type="GO" id="GO:0005886">
    <property type="term" value="C:plasma membrane"/>
    <property type="evidence" value="ECO:0007669"/>
    <property type="project" value="TreeGrafter"/>
</dbReference>
<gene>
    <name evidence="13" type="ORF">JMA_05310</name>
</gene>
<keyword evidence="7" id="KW-0598">Phosphotransferase system</keyword>
<evidence type="ECO:0000256" key="11">
    <source>
        <dbReference type="ARBA" id="ARBA00030962"/>
    </source>
</evidence>
<keyword evidence="4" id="KW-0597">Phosphoprotein</keyword>
<dbReference type="BioCyc" id="JESP1508404:G14D9-9748-MONOMER"/>
<dbReference type="InterPro" id="IPR050893">
    <property type="entry name" value="Sugar_PTS"/>
</dbReference>
<dbReference type="OrthoDB" id="1640042at2"/>
<comment type="function">
    <text evidence="1">The phosphoenolpyruvate-dependent sugar phosphotransferase system (sugar PTS), a major carbohydrate active transport system, catalyzes the phosphorylation of incoming sugar substrates concomitantly with their translocation across the cell membrane. The enzyme II CmtAB PTS system is involved in D-mannitol transport.</text>
</comment>
<dbReference type="EMBL" id="CP009416">
    <property type="protein sequence ID" value="AJD89848.1"/>
    <property type="molecule type" value="Genomic_DNA"/>
</dbReference>
<reference evidence="13 14" key="1">
    <citation type="submission" date="2014-08" db="EMBL/GenBank/DDBJ databases">
        <title>Complete genome of a marine bacteria Jeotgalibacillus malaysiensis.</title>
        <authorList>
            <person name="Yaakop A.S."/>
            <person name="Chan K.-G."/>
            <person name="Goh K.M."/>
        </authorList>
    </citation>
    <scope>NUCLEOTIDE SEQUENCE [LARGE SCALE GENOMIC DNA]</scope>
    <source>
        <strain evidence="13 14">D5</strain>
    </source>
</reference>
<dbReference type="STRING" id="1508404.JMA_05310"/>
<dbReference type="PROSITE" id="PS00372">
    <property type="entry name" value="PTS_EIIA_TYPE_2_HIS"/>
    <property type="match status" value="1"/>
</dbReference>
<dbReference type="KEGG" id="jeo:JMA_05310"/>
<evidence type="ECO:0000256" key="9">
    <source>
        <dbReference type="ARBA" id="ARBA00029908"/>
    </source>
</evidence>
<dbReference type="Gene3D" id="3.40.930.10">
    <property type="entry name" value="Mannitol-specific EII, Chain A"/>
    <property type="match status" value="1"/>
</dbReference>
<dbReference type="InterPro" id="IPR002178">
    <property type="entry name" value="PTS_EIIA_type-2_dom"/>
</dbReference>
<dbReference type="Pfam" id="PF00359">
    <property type="entry name" value="PTS_EIIA_2"/>
    <property type="match status" value="1"/>
</dbReference>
<evidence type="ECO:0000313" key="13">
    <source>
        <dbReference type="EMBL" id="AJD89848.1"/>
    </source>
</evidence>
<dbReference type="SUPFAM" id="SSF55804">
    <property type="entry name" value="Phoshotransferase/anion transport protein"/>
    <property type="match status" value="1"/>
</dbReference>
<accession>A0A0B5AMU9</accession>
<dbReference type="PANTHER" id="PTHR30181">
    <property type="entry name" value="MANNITOL PERMEASE IIC COMPONENT"/>
    <property type="match status" value="1"/>
</dbReference>
<evidence type="ECO:0000256" key="2">
    <source>
        <dbReference type="ARBA" id="ARBA00014783"/>
    </source>
</evidence>
<keyword evidence="6" id="KW-0808">Transferase</keyword>
<dbReference type="HOGENOM" id="CLU_072531_3_0_9"/>
<evidence type="ECO:0000259" key="12">
    <source>
        <dbReference type="PROSITE" id="PS51094"/>
    </source>
</evidence>
<dbReference type="PANTHER" id="PTHR30181:SF2">
    <property type="entry name" value="PTS SYSTEM MANNITOL-SPECIFIC EIICBA COMPONENT"/>
    <property type="match status" value="1"/>
</dbReference>
<dbReference type="GO" id="GO:0009401">
    <property type="term" value="P:phosphoenolpyruvate-dependent sugar phosphotransferase system"/>
    <property type="evidence" value="ECO:0007669"/>
    <property type="project" value="UniProtKB-KW"/>
</dbReference>
<evidence type="ECO:0000256" key="5">
    <source>
        <dbReference type="ARBA" id="ARBA00022597"/>
    </source>
</evidence>
<protein>
    <recommendedName>
        <fullName evidence="2">Mannitol-specific phosphotransferase enzyme IIA component</fullName>
    </recommendedName>
    <alternativeName>
        <fullName evidence="10">EIIA</fullName>
    </alternativeName>
    <alternativeName>
        <fullName evidence="11">EIII</fullName>
    </alternativeName>
    <alternativeName>
        <fullName evidence="9">PTS system mannitol-specific EIIA component</fullName>
    </alternativeName>
</protein>
<evidence type="ECO:0000256" key="3">
    <source>
        <dbReference type="ARBA" id="ARBA00022448"/>
    </source>
</evidence>
<dbReference type="GO" id="GO:0016301">
    <property type="term" value="F:kinase activity"/>
    <property type="evidence" value="ECO:0007669"/>
    <property type="project" value="UniProtKB-KW"/>
</dbReference>
<dbReference type="GO" id="GO:0090563">
    <property type="term" value="F:protein-phosphocysteine-sugar phosphotransferase activity"/>
    <property type="evidence" value="ECO:0007669"/>
    <property type="project" value="TreeGrafter"/>
</dbReference>
<keyword evidence="14" id="KW-1185">Reference proteome</keyword>
<dbReference type="Proteomes" id="UP000031449">
    <property type="component" value="Chromosome"/>
</dbReference>
<name>A0A0B5AMU9_9BACL</name>
<keyword evidence="3" id="KW-0813">Transport</keyword>
<feature type="domain" description="PTS EIIA type-2" evidence="12">
    <location>
        <begin position="3"/>
        <end position="142"/>
    </location>
</feature>
<dbReference type="InterPro" id="IPR016152">
    <property type="entry name" value="PTrfase/Anion_transptr"/>
</dbReference>
<evidence type="ECO:0000256" key="7">
    <source>
        <dbReference type="ARBA" id="ARBA00022683"/>
    </source>
</evidence>
<dbReference type="PROSITE" id="PS51094">
    <property type="entry name" value="PTS_EIIA_TYPE_2"/>
    <property type="match status" value="1"/>
</dbReference>
<proteinExistence type="predicted"/>